<gene>
    <name evidence="8" type="ORF">OU415_04065</name>
</gene>
<feature type="transmembrane region" description="Helical" evidence="6">
    <location>
        <begin position="366"/>
        <end position="391"/>
    </location>
</feature>
<feature type="transmembrane region" description="Helical" evidence="6">
    <location>
        <begin position="118"/>
        <end position="136"/>
    </location>
</feature>
<dbReference type="PANTHER" id="PTHR42718">
    <property type="entry name" value="MAJOR FACILITATOR SUPERFAMILY MULTIDRUG TRANSPORTER MFSC"/>
    <property type="match status" value="1"/>
</dbReference>
<feature type="transmembrane region" description="Helical" evidence="6">
    <location>
        <begin position="236"/>
        <end position="254"/>
    </location>
</feature>
<feature type="transmembrane region" description="Helical" evidence="6">
    <location>
        <begin position="212"/>
        <end position="230"/>
    </location>
</feature>
<keyword evidence="9" id="KW-1185">Reference proteome</keyword>
<feature type="transmembrane region" description="Helical" evidence="6">
    <location>
        <begin position="89"/>
        <end position="112"/>
    </location>
</feature>
<protein>
    <submittedName>
        <fullName evidence="8">MFS transporter</fullName>
    </submittedName>
</protein>
<feature type="transmembrane region" description="Helical" evidence="6">
    <location>
        <begin position="148"/>
        <end position="172"/>
    </location>
</feature>
<reference evidence="8 9" key="1">
    <citation type="submission" date="2022-11" db="EMBL/GenBank/DDBJ databases">
        <title>Draft genome sequence of Saccharopolyspora sp. WRP15-2 isolated from rhizosphere soils of wild rice in Thailand.</title>
        <authorList>
            <person name="Duangmal K."/>
            <person name="Kammanee S."/>
            <person name="Muangham S."/>
        </authorList>
    </citation>
    <scope>NUCLEOTIDE SEQUENCE [LARGE SCALE GENOMIC DNA]</scope>
    <source>
        <strain evidence="8 9">WRP15-2</strain>
    </source>
</reference>
<feature type="transmembrane region" description="Helical" evidence="6">
    <location>
        <begin position="439"/>
        <end position="459"/>
    </location>
</feature>
<keyword evidence="5 6" id="KW-0472">Membrane</keyword>
<dbReference type="SUPFAM" id="SSF103473">
    <property type="entry name" value="MFS general substrate transporter"/>
    <property type="match status" value="1"/>
</dbReference>
<feature type="domain" description="Major facilitator superfamily (MFS) profile" evidence="7">
    <location>
        <begin position="24"/>
        <end position="463"/>
    </location>
</feature>
<evidence type="ECO:0000256" key="3">
    <source>
        <dbReference type="ARBA" id="ARBA00022692"/>
    </source>
</evidence>
<dbReference type="InterPro" id="IPR036259">
    <property type="entry name" value="MFS_trans_sf"/>
</dbReference>
<sequence>MHRSAHDTTRTTPQSGGAGTNWPLTIGLCAGYFLVLLDVTVVNVALPRLDADLHAGTGLAWAVDAYTVPLAALLLAAGAVGDRLGHRRLVVIGFAGFGIASIACALSSSIAVLIVGRALQGVAAALMLPGTLAMLSQAAPDERARARVIGLWAAVGGAALPAGPVVGGLLVQAAGWRAVFWLGVPIIVLASAAVLTSAAGTPRPAEERGVDWGGTALLVVALGCLVTAVIQGPGNSALGGAMLLAAVCAGVALWHVERRAPQPLLRVPPAARRPLAIACGIAATMNLCVQGALFVLTQIFQTVHGLSPLAVGLVMLPAMAPLPLLGTVSAKLTNRFGSWRTSALGLLIAVAGFTGLALTTRDAVDYPALLCSLAAWGTGIGILTPGIVTAAMRSAPGSPGTASGASNTSRQAGGAIGVAVFGAVAGTPAAPWFAQHVGILMWAGAAAFLVASVVCFLPAGTPN</sequence>
<evidence type="ECO:0000256" key="6">
    <source>
        <dbReference type="SAM" id="Phobius"/>
    </source>
</evidence>
<comment type="caution">
    <text evidence="8">The sequence shown here is derived from an EMBL/GenBank/DDBJ whole genome shotgun (WGS) entry which is preliminary data.</text>
</comment>
<organism evidence="8 9">
    <name type="scientific">Saccharopolyspora oryzae</name>
    <dbReference type="NCBI Taxonomy" id="2997343"/>
    <lineage>
        <taxon>Bacteria</taxon>
        <taxon>Bacillati</taxon>
        <taxon>Actinomycetota</taxon>
        <taxon>Actinomycetes</taxon>
        <taxon>Pseudonocardiales</taxon>
        <taxon>Pseudonocardiaceae</taxon>
        <taxon>Saccharopolyspora</taxon>
    </lineage>
</organism>
<dbReference type="Proteomes" id="UP001210380">
    <property type="component" value="Unassembled WGS sequence"/>
</dbReference>
<feature type="transmembrane region" description="Helical" evidence="6">
    <location>
        <begin position="58"/>
        <end position="77"/>
    </location>
</feature>
<feature type="transmembrane region" description="Helical" evidence="6">
    <location>
        <begin position="275"/>
        <end position="300"/>
    </location>
</feature>
<name>A0ABT4UTQ5_9PSEU</name>
<keyword evidence="4 6" id="KW-1133">Transmembrane helix</keyword>
<keyword evidence="3 6" id="KW-0812">Transmembrane</keyword>
<evidence type="ECO:0000313" key="8">
    <source>
        <dbReference type="EMBL" id="MDA3624601.1"/>
    </source>
</evidence>
<keyword evidence="2" id="KW-0813">Transport</keyword>
<dbReference type="InterPro" id="IPR011701">
    <property type="entry name" value="MFS"/>
</dbReference>
<dbReference type="PROSITE" id="PS50850">
    <property type="entry name" value="MFS"/>
    <property type="match status" value="1"/>
</dbReference>
<evidence type="ECO:0000313" key="9">
    <source>
        <dbReference type="Proteomes" id="UP001210380"/>
    </source>
</evidence>
<feature type="transmembrane region" description="Helical" evidence="6">
    <location>
        <begin position="306"/>
        <end position="330"/>
    </location>
</feature>
<dbReference type="InterPro" id="IPR020846">
    <property type="entry name" value="MFS_dom"/>
</dbReference>
<comment type="subcellular location">
    <subcellularLocation>
        <location evidence="1">Cell membrane</location>
        <topology evidence="1">Multi-pass membrane protein</topology>
    </subcellularLocation>
</comment>
<evidence type="ECO:0000256" key="5">
    <source>
        <dbReference type="ARBA" id="ARBA00023136"/>
    </source>
</evidence>
<feature type="transmembrane region" description="Helical" evidence="6">
    <location>
        <begin position="21"/>
        <end position="46"/>
    </location>
</feature>
<dbReference type="EMBL" id="JAQGLA010000004">
    <property type="protein sequence ID" value="MDA3624601.1"/>
    <property type="molecule type" value="Genomic_DNA"/>
</dbReference>
<dbReference type="Gene3D" id="1.20.1720.10">
    <property type="entry name" value="Multidrug resistance protein D"/>
    <property type="match status" value="1"/>
</dbReference>
<evidence type="ECO:0000256" key="1">
    <source>
        <dbReference type="ARBA" id="ARBA00004651"/>
    </source>
</evidence>
<dbReference type="Gene3D" id="1.20.1250.20">
    <property type="entry name" value="MFS general substrate transporter like domains"/>
    <property type="match status" value="1"/>
</dbReference>
<dbReference type="CDD" id="cd17321">
    <property type="entry name" value="MFS_MMR_MDR_like"/>
    <property type="match status" value="1"/>
</dbReference>
<accession>A0ABT4UTQ5</accession>
<evidence type="ECO:0000259" key="7">
    <source>
        <dbReference type="PROSITE" id="PS50850"/>
    </source>
</evidence>
<feature type="transmembrane region" description="Helical" evidence="6">
    <location>
        <begin position="412"/>
        <end position="433"/>
    </location>
</feature>
<dbReference type="PANTHER" id="PTHR42718:SF9">
    <property type="entry name" value="MAJOR FACILITATOR SUPERFAMILY MULTIDRUG TRANSPORTER MFSC"/>
    <property type="match status" value="1"/>
</dbReference>
<feature type="transmembrane region" description="Helical" evidence="6">
    <location>
        <begin position="342"/>
        <end position="360"/>
    </location>
</feature>
<evidence type="ECO:0000256" key="4">
    <source>
        <dbReference type="ARBA" id="ARBA00022989"/>
    </source>
</evidence>
<dbReference type="RefSeq" id="WP_270947175.1">
    <property type="nucleotide sequence ID" value="NZ_JAQGLA010000004.1"/>
</dbReference>
<evidence type="ECO:0000256" key="2">
    <source>
        <dbReference type="ARBA" id="ARBA00022448"/>
    </source>
</evidence>
<feature type="transmembrane region" description="Helical" evidence="6">
    <location>
        <begin position="178"/>
        <end position="200"/>
    </location>
</feature>
<proteinExistence type="predicted"/>
<dbReference type="Pfam" id="PF07690">
    <property type="entry name" value="MFS_1"/>
    <property type="match status" value="1"/>
</dbReference>